<evidence type="ECO:0000313" key="10">
    <source>
        <dbReference type="Proteomes" id="UP001370348"/>
    </source>
</evidence>
<evidence type="ECO:0000256" key="3">
    <source>
        <dbReference type="ARBA" id="ARBA00022723"/>
    </source>
</evidence>
<proteinExistence type="predicted"/>
<dbReference type="PANTHER" id="PTHR30600">
    <property type="entry name" value="CYTOCHROME C PEROXIDASE-RELATED"/>
    <property type="match status" value="1"/>
</dbReference>
<dbReference type="Gene3D" id="1.10.760.10">
    <property type="entry name" value="Cytochrome c-like domain"/>
    <property type="match status" value="2"/>
</dbReference>
<keyword evidence="3 7" id="KW-0479">Metal-binding</keyword>
<protein>
    <recommendedName>
        <fullName evidence="8">Cytochrome c domain-containing protein</fullName>
    </recommendedName>
</protein>
<dbReference type="RefSeq" id="WP_394824436.1">
    <property type="nucleotide sequence ID" value="NZ_CP089984.1"/>
</dbReference>
<sequence length="495" mass="51569">MASGDNPPPLSQIIVPQPSGGDIADPAAAVRLGKALFWDIQVGGDGQVACATCHFRAGADNRRINTIDPGPNNVFESGGVTGPGQTFNGASINATDDRVGSQGIVGSTFVSVDPNPANAADSCSPNQIAPFFASRRVTGRNAPTVIGAIFFRDNFWDGRANNRFNGKNPFGFTGNDTEGSFVSITNASLASQSVGPPTNDIEMSCTGRAFNGAGSLAEKMLARVPLGKQVVSPTDGVLGAMSNSPSPGINKTYTQLIQDAFGVSLAGNSLAQFSRFWGQAVQAYETTLIPSATPFDAFLSGNSSAMTQQQQRGWDRFQGKGHCTKCHSGSELSDATVGFAASNGLINEDGGDQGFHNNGVRPTAEDLGRAGLGPGGVSFSVSGSSRDRGAFKTSALRNVKLTAPYFHNGAFATLEEVVDFYSRGGDFNNPEKASRMQRISFDSGDKAAVVDFLRNALTDCRVEKERAPFDHPSLPLPNGTAVPAIGANGTGACPP</sequence>
<dbReference type="EMBL" id="CP089984">
    <property type="protein sequence ID" value="WXB14812.1"/>
    <property type="molecule type" value="Genomic_DNA"/>
</dbReference>
<dbReference type="InterPro" id="IPR036909">
    <property type="entry name" value="Cyt_c-like_dom_sf"/>
</dbReference>
<evidence type="ECO:0000256" key="5">
    <source>
        <dbReference type="ARBA" id="ARBA00023002"/>
    </source>
</evidence>
<dbReference type="InterPro" id="IPR009056">
    <property type="entry name" value="Cyt_c-like_dom"/>
</dbReference>
<keyword evidence="6 7" id="KW-0408">Iron</keyword>
<evidence type="ECO:0000256" key="6">
    <source>
        <dbReference type="ARBA" id="ARBA00023004"/>
    </source>
</evidence>
<dbReference type="PROSITE" id="PS51007">
    <property type="entry name" value="CYTC"/>
    <property type="match status" value="1"/>
</dbReference>
<comment type="subcellular location">
    <subcellularLocation>
        <location evidence="1">Cell envelope</location>
    </subcellularLocation>
</comment>
<name>A0ABZ2LV73_9BACT</name>
<evidence type="ECO:0000256" key="1">
    <source>
        <dbReference type="ARBA" id="ARBA00004196"/>
    </source>
</evidence>
<keyword evidence="4" id="KW-0732">Signal</keyword>
<evidence type="ECO:0000256" key="2">
    <source>
        <dbReference type="ARBA" id="ARBA00022617"/>
    </source>
</evidence>
<dbReference type="PANTHER" id="PTHR30600:SF10">
    <property type="entry name" value="BLL6722 PROTEIN"/>
    <property type="match status" value="1"/>
</dbReference>
<gene>
    <name evidence="9" type="ORF">LZC94_44220</name>
</gene>
<accession>A0ABZ2LV73</accession>
<evidence type="ECO:0000259" key="8">
    <source>
        <dbReference type="PROSITE" id="PS51007"/>
    </source>
</evidence>
<keyword evidence="10" id="KW-1185">Reference proteome</keyword>
<evidence type="ECO:0000256" key="7">
    <source>
        <dbReference type="PROSITE-ProRule" id="PRU00433"/>
    </source>
</evidence>
<reference evidence="9 10" key="1">
    <citation type="submission" date="2021-12" db="EMBL/GenBank/DDBJ databases">
        <title>Discovery of the Pendulisporaceae a myxobacterial family with distinct sporulation behavior and unique specialized metabolism.</title>
        <authorList>
            <person name="Garcia R."/>
            <person name="Popoff A."/>
            <person name="Bader C.D."/>
            <person name="Loehr J."/>
            <person name="Walesch S."/>
            <person name="Walt C."/>
            <person name="Boldt J."/>
            <person name="Bunk B."/>
            <person name="Haeckl F.J.F.P.J."/>
            <person name="Gunesch A.P."/>
            <person name="Birkelbach J."/>
            <person name="Nuebel U."/>
            <person name="Pietschmann T."/>
            <person name="Bach T."/>
            <person name="Mueller R."/>
        </authorList>
    </citation>
    <scope>NUCLEOTIDE SEQUENCE [LARGE SCALE GENOMIC DNA]</scope>
    <source>
        <strain evidence="9 10">MSr11954</strain>
    </source>
</reference>
<keyword evidence="5" id="KW-0560">Oxidoreductase</keyword>
<dbReference type="Pfam" id="PF03150">
    <property type="entry name" value="CCP_MauG"/>
    <property type="match status" value="1"/>
</dbReference>
<organism evidence="9 10">
    <name type="scientific">Pendulispora albinea</name>
    <dbReference type="NCBI Taxonomy" id="2741071"/>
    <lineage>
        <taxon>Bacteria</taxon>
        <taxon>Pseudomonadati</taxon>
        <taxon>Myxococcota</taxon>
        <taxon>Myxococcia</taxon>
        <taxon>Myxococcales</taxon>
        <taxon>Sorangiineae</taxon>
        <taxon>Pendulisporaceae</taxon>
        <taxon>Pendulispora</taxon>
    </lineage>
</organism>
<keyword evidence="2 7" id="KW-0349">Heme</keyword>
<evidence type="ECO:0000256" key="4">
    <source>
        <dbReference type="ARBA" id="ARBA00022729"/>
    </source>
</evidence>
<dbReference type="InterPro" id="IPR004852">
    <property type="entry name" value="Di-haem_cyt_c_peroxidsae"/>
</dbReference>
<dbReference type="Proteomes" id="UP001370348">
    <property type="component" value="Chromosome"/>
</dbReference>
<dbReference type="SUPFAM" id="SSF46626">
    <property type="entry name" value="Cytochrome c"/>
    <property type="match status" value="2"/>
</dbReference>
<evidence type="ECO:0000313" key="9">
    <source>
        <dbReference type="EMBL" id="WXB14812.1"/>
    </source>
</evidence>
<feature type="domain" description="Cytochrome c" evidence="8">
    <location>
        <begin position="308"/>
        <end position="457"/>
    </location>
</feature>
<dbReference type="InterPro" id="IPR051395">
    <property type="entry name" value="Cytochrome_c_Peroxidase/MauG"/>
</dbReference>